<dbReference type="GO" id="GO:0008528">
    <property type="term" value="F:G protein-coupled peptide receptor activity"/>
    <property type="evidence" value="ECO:0007669"/>
    <property type="project" value="TreeGrafter"/>
</dbReference>
<dbReference type="PANTHER" id="PTHR45620:SF15">
    <property type="entry name" value="DIURETIC HORMONE 44 RECEPTOR 1-RELATED"/>
    <property type="match status" value="1"/>
</dbReference>
<feature type="domain" description="G-protein coupled receptors family 2 profile 2" evidence="7">
    <location>
        <begin position="1"/>
        <end position="76"/>
    </location>
</feature>
<dbReference type="InterPro" id="IPR017981">
    <property type="entry name" value="GPCR_2-like_7TM"/>
</dbReference>
<evidence type="ECO:0000256" key="6">
    <source>
        <dbReference type="SAM" id="Phobius"/>
    </source>
</evidence>
<dbReference type="Pfam" id="PF00002">
    <property type="entry name" value="7tm_2"/>
    <property type="match status" value="1"/>
</dbReference>
<dbReference type="GO" id="GO:0017046">
    <property type="term" value="F:peptide hormone binding"/>
    <property type="evidence" value="ECO:0007669"/>
    <property type="project" value="TreeGrafter"/>
</dbReference>
<dbReference type="GO" id="GO:0007166">
    <property type="term" value="P:cell surface receptor signaling pathway"/>
    <property type="evidence" value="ECO:0007669"/>
    <property type="project" value="InterPro"/>
</dbReference>
<keyword evidence="3 6" id="KW-1133">Transmembrane helix</keyword>
<comment type="caution">
    <text evidence="8">The sequence shown here is derived from an EMBL/GenBank/DDBJ whole genome shotgun (WGS) entry which is preliminary data.</text>
</comment>
<dbReference type="InterPro" id="IPR000832">
    <property type="entry name" value="GPCR_2_secretin-like"/>
</dbReference>
<evidence type="ECO:0000259" key="7">
    <source>
        <dbReference type="PROSITE" id="PS50261"/>
    </source>
</evidence>
<evidence type="ECO:0000256" key="3">
    <source>
        <dbReference type="ARBA" id="ARBA00022989"/>
    </source>
</evidence>
<dbReference type="GO" id="GO:0005886">
    <property type="term" value="C:plasma membrane"/>
    <property type="evidence" value="ECO:0007669"/>
    <property type="project" value="TreeGrafter"/>
</dbReference>
<name>A0A132A423_SARSC</name>
<dbReference type="GO" id="GO:0007188">
    <property type="term" value="P:adenylate cyclase-modulating G protein-coupled receptor signaling pathway"/>
    <property type="evidence" value="ECO:0007669"/>
    <property type="project" value="TreeGrafter"/>
</dbReference>
<evidence type="ECO:0000313" key="9">
    <source>
        <dbReference type="Proteomes" id="UP000616769"/>
    </source>
</evidence>
<dbReference type="Proteomes" id="UP000616769">
    <property type="component" value="Unassembled WGS sequence"/>
</dbReference>
<dbReference type="PANTHER" id="PTHR45620">
    <property type="entry name" value="PDF RECEPTOR-LIKE PROTEIN-RELATED"/>
    <property type="match status" value="1"/>
</dbReference>
<organism evidence="8 9">
    <name type="scientific">Sarcoptes scabiei</name>
    <name type="common">Itch mite</name>
    <name type="synonym">Acarus scabiei</name>
    <dbReference type="NCBI Taxonomy" id="52283"/>
    <lineage>
        <taxon>Eukaryota</taxon>
        <taxon>Metazoa</taxon>
        <taxon>Ecdysozoa</taxon>
        <taxon>Arthropoda</taxon>
        <taxon>Chelicerata</taxon>
        <taxon>Arachnida</taxon>
        <taxon>Acari</taxon>
        <taxon>Acariformes</taxon>
        <taxon>Sarcoptiformes</taxon>
        <taxon>Astigmata</taxon>
        <taxon>Psoroptidia</taxon>
        <taxon>Sarcoptoidea</taxon>
        <taxon>Sarcoptidae</taxon>
        <taxon>Sarcoptinae</taxon>
        <taxon>Sarcoptes</taxon>
    </lineage>
</organism>
<dbReference type="PROSITE" id="PS00650">
    <property type="entry name" value="G_PROTEIN_RECEP_F2_2"/>
    <property type="match status" value="1"/>
</dbReference>
<evidence type="ECO:0000313" key="8">
    <source>
        <dbReference type="EMBL" id="KPM05693.1"/>
    </source>
</evidence>
<keyword evidence="4 6" id="KW-0472">Membrane</keyword>
<keyword evidence="2 6" id="KW-0812">Transmembrane</keyword>
<dbReference type="EMBL" id="JXLN01010423">
    <property type="protein sequence ID" value="KPM05693.1"/>
    <property type="molecule type" value="Genomic_DNA"/>
</dbReference>
<protein>
    <submittedName>
        <fullName evidence="8">Corticotropin-releasing factor receptor type-like protein</fullName>
    </submittedName>
</protein>
<evidence type="ECO:0000256" key="2">
    <source>
        <dbReference type="ARBA" id="ARBA00022692"/>
    </source>
</evidence>
<reference evidence="8 9" key="1">
    <citation type="journal article" date="2015" name="Parasit. Vectors">
        <title>Draft genome of the scabies mite.</title>
        <authorList>
            <person name="Rider S.D.Jr."/>
            <person name="Morgan M.S."/>
            <person name="Arlian L.G."/>
        </authorList>
    </citation>
    <scope>NUCLEOTIDE SEQUENCE [LARGE SCALE GENOMIC DNA]</scope>
    <source>
        <strain evidence="8">Arlian Lab</strain>
    </source>
</reference>
<sequence>MWVLITKLRATNSIESKQYQKAHKALWVLIPLLGIGYIMVLVTPTHPTAKLIFQYLQAILVSTQGFTVAVLYCFCNGEVRTSLRHHFQRIQIQRTLRYGEGYASQSSGHYRSSMSTFSHHSFAHRASNRGSSKSNVKNPTNSIKTNNTNNKNNNNNNNNNNDNINGNNHSNILMENSTKKHHQKNDETNGTNIRMDSILKIAECDDELTKRSLIVDETNRIDELRQIQVPVESNPDRIESIKNYRYHSIPTSAEDEDEEMADNETL</sequence>
<dbReference type="PROSITE" id="PS50261">
    <property type="entry name" value="G_PROTEIN_RECEP_F2_4"/>
    <property type="match status" value="1"/>
</dbReference>
<proteinExistence type="predicted"/>
<feature type="region of interest" description="Disordered" evidence="5">
    <location>
        <begin position="122"/>
        <end position="172"/>
    </location>
</feature>
<dbReference type="Gene3D" id="1.20.1070.10">
    <property type="entry name" value="Rhodopsin 7-helix transmembrane proteins"/>
    <property type="match status" value="1"/>
</dbReference>
<dbReference type="InterPro" id="IPR050332">
    <property type="entry name" value="GPCR_2"/>
</dbReference>
<feature type="compositionally biased region" description="Low complexity" evidence="5">
    <location>
        <begin position="137"/>
        <end position="172"/>
    </location>
</feature>
<evidence type="ECO:0000256" key="5">
    <source>
        <dbReference type="SAM" id="MobiDB-lite"/>
    </source>
</evidence>
<accession>A0A132A423</accession>
<dbReference type="AlphaFoldDB" id="A0A132A423"/>
<comment type="subcellular location">
    <subcellularLocation>
        <location evidence="1">Membrane</location>
        <topology evidence="1">Multi-pass membrane protein</topology>
    </subcellularLocation>
</comment>
<feature type="transmembrane region" description="Helical" evidence="6">
    <location>
        <begin position="55"/>
        <end position="75"/>
    </location>
</feature>
<keyword evidence="8" id="KW-0675">Receptor</keyword>
<evidence type="ECO:0000256" key="1">
    <source>
        <dbReference type="ARBA" id="ARBA00004141"/>
    </source>
</evidence>
<dbReference type="PRINTS" id="PR00249">
    <property type="entry name" value="GPCRSECRETIN"/>
</dbReference>
<dbReference type="VEuPathDB" id="VectorBase:SSCA002284"/>
<dbReference type="OrthoDB" id="6022368at2759"/>
<dbReference type="InterPro" id="IPR017983">
    <property type="entry name" value="GPCR_2_secretin-like_CS"/>
</dbReference>
<feature type="transmembrane region" description="Helical" evidence="6">
    <location>
        <begin position="25"/>
        <end position="43"/>
    </location>
</feature>
<evidence type="ECO:0000256" key="4">
    <source>
        <dbReference type="ARBA" id="ARBA00023136"/>
    </source>
</evidence>
<gene>
    <name evidence="8" type="ORF">QR98_0041610</name>
</gene>